<dbReference type="GO" id="GO:0008198">
    <property type="term" value="F:ferrous iron binding"/>
    <property type="evidence" value="ECO:0007669"/>
    <property type="project" value="TreeGrafter"/>
</dbReference>
<dbReference type="Proteomes" id="UP001152799">
    <property type="component" value="Chromosome 5"/>
</dbReference>
<keyword evidence="1 2" id="KW-0408">Iron</keyword>
<keyword evidence="1 2" id="KW-0479">Metal-binding</keyword>
<dbReference type="InterPro" id="IPR009078">
    <property type="entry name" value="Ferritin-like_SF"/>
</dbReference>
<evidence type="ECO:0000256" key="1">
    <source>
        <dbReference type="PIRSR" id="PIRSR601519-1"/>
    </source>
</evidence>
<keyword evidence="3" id="KW-0732">Signal</keyword>
<dbReference type="GO" id="GO:0006879">
    <property type="term" value="P:intracellular iron ion homeostasis"/>
    <property type="evidence" value="ECO:0007669"/>
    <property type="project" value="UniProtKB-KW"/>
</dbReference>
<dbReference type="OrthoDB" id="6363126at2759"/>
<dbReference type="InterPro" id="IPR009040">
    <property type="entry name" value="Ferritin-like_diiron"/>
</dbReference>
<evidence type="ECO:0000256" key="3">
    <source>
        <dbReference type="SAM" id="SignalP"/>
    </source>
</evidence>
<feature type="binding site" evidence="1">
    <location>
        <position position="147"/>
    </location>
    <ligand>
        <name>Fe cation</name>
        <dbReference type="ChEBI" id="CHEBI:24875"/>
        <label>1</label>
    </ligand>
</feature>
<dbReference type="GO" id="GO:0006826">
    <property type="term" value="P:iron ion transport"/>
    <property type="evidence" value="ECO:0007669"/>
    <property type="project" value="InterPro"/>
</dbReference>
<dbReference type="EMBL" id="OU892281">
    <property type="protein sequence ID" value="CAG9769744.1"/>
    <property type="molecule type" value="Genomic_DNA"/>
</dbReference>
<comment type="similarity">
    <text evidence="2">Belongs to the ferritin family.</text>
</comment>
<dbReference type="GO" id="GO:0005737">
    <property type="term" value="C:cytoplasm"/>
    <property type="evidence" value="ECO:0007669"/>
    <property type="project" value="TreeGrafter"/>
</dbReference>
<dbReference type="PANTHER" id="PTHR11431">
    <property type="entry name" value="FERRITIN"/>
    <property type="match status" value="1"/>
</dbReference>
<keyword evidence="2" id="KW-0409">Iron storage</keyword>
<dbReference type="AlphaFoldDB" id="A0A9N9MR03"/>
<keyword evidence="6" id="KW-1185">Reference proteome</keyword>
<feature type="domain" description="Ferritin-like diiron" evidence="4">
    <location>
        <begin position="46"/>
        <end position="203"/>
    </location>
</feature>
<dbReference type="PROSITE" id="PS51257">
    <property type="entry name" value="PROKAR_LIPOPROTEIN"/>
    <property type="match status" value="1"/>
</dbReference>
<dbReference type="CDD" id="cd01056">
    <property type="entry name" value="Euk_Ferritin"/>
    <property type="match status" value="1"/>
</dbReference>
<dbReference type="GO" id="GO:0008199">
    <property type="term" value="F:ferric iron binding"/>
    <property type="evidence" value="ECO:0007669"/>
    <property type="project" value="InterPro"/>
</dbReference>
<protein>
    <recommendedName>
        <fullName evidence="2">Ferritin</fullName>
    </recommendedName>
</protein>
<feature type="signal peptide" evidence="3">
    <location>
        <begin position="1"/>
        <end position="16"/>
    </location>
</feature>
<evidence type="ECO:0000313" key="6">
    <source>
        <dbReference type="Proteomes" id="UP001152799"/>
    </source>
</evidence>
<reference evidence="5" key="1">
    <citation type="submission" date="2022-01" db="EMBL/GenBank/DDBJ databases">
        <authorList>
            <person name="King R."/>
        </authorList>
    </citation>
    <scope>NUCLEOTIDE SEQUENCE</scope>
</reference>
<evidence type="ECO:0000259" key="4">
    <source>
        <dbReference type="PROSITE" id="PS50905"/>
    </source>
</evidence>
<proteinExistence type="inferred from homology"/>
<comment type="function">
    <text evidence="2">Stores iron in a soluble, non-toxic, readily available form. Important for iron homeostasis. Iron is taken up in the ferrous form and deposited as ferric hydroxides after oxidation.</text>
</comment>
<dbReference type="SUPFAM" id="SSF47240">
    <property type="entry name" value="Ferritin-like"/>
    <property type="match status" value="1"/>
</dbReference>
<feature type="chain" id="PRO_5040183998" description="Ferritin" evidence="3">
    <location>
        <begin position="17"/>
        <end position="221"/>
    </location>
</feature>
<organism evidence="5 6">
    <name type="scientific">Ceutorhynchus assimilis</name>
    <name type="common">cabbage seed weevil</name>
    <dbReference type="NCBI Taxonomy" id="467358"/>
    <lineage>
        <taxon>Eukaryota</taxon>
        <taxon>Metazoa</taxon>
        <taxon>Ecdysozoa</taxon>
        <taxon>Arthropoda</taxon>
        <taxon>Hexapoda</taxon>
        <taxon>Insecta</taxon>
        <taxon>Pterygota</taxon>
        <taxon>Neoptera</taxon>
        <taxon>Endopterygota</taxon>
        <taxon>Coleoptera</taxon>
        <taxon>Polyphaga</taxon>
        <taxon>Cucujiformia</taxon>
        <taxon>Curculionidae</taxon>
        <taxon>Ceutorhynchinae</taxon>
        <taxon>Ceutorhynchus</taxon>
    </lineage>
</organism>
<evidence type="ECO:0000256" key="2">
    <source>
        <dbReference type="RuleBase" id="RU361145"/>
    </source>
</evidence>
<dbReference type="InterPro" id="IPR001519">
    <property type="entry name" value="Ferritin"/>
</dbReference>
<evidence type="ECO:0000313" key="5">
    <source>
        <dbReference type="EMBL" id="CAG9769744.1"/>
    </source>
</evidence>
<gene>
    <name evidence="5" type="ORF">CEUTPL_LOCUS10245</name>
</gene>
<sequence length="221" mass="24996">MKAIVIFFALVAVVSCSDECYRDVVATCSNTLSKQQGVLTQCDAKYGAIENLEGDLQRFANSLLYRSFDFLLMATHYGNYIKNRAGFEKLFRGLSDDLWDDGINTIKYMTKRGARMNFNNIASELEQEKPSLELFELQAIGRALDIEKKLAKDAFDLHKAASGHKNDHHDPEVAHHLEEKFMEKHRDAIRTLAGHAKDLSSLLDGPDASLGLYLFDDYLQK</sequence>
<dbReference type="InterPro" id="IPR012347">
    <property type="entry name" value="Ferritin-like"/>
</dbReference>
<dbReference type="Gene3D" id="1.20.1260.10">
    <property type="match status" value="1"/>
</dbReference>
<accession>A0A9N9MR03</accession>
<dbReference type="PANTHER" id="PTHR11431:SF51">
    <property type="entry name" value="FERRITIN"/>
    <property type="match status" value="1"/>
</dbReference>
<dbReference type="PROSITE" id="PS50905">
    <property type="entry name" value="FERRITIN_LIKE"/>
    <property type="match status" value="1"/>
</dbReference>
<name>A0A9N9MR03_9CUCU</name>